<organism evidence="1">
    <name type="scientific">freshwater metagenome</name>
    <dbReference type="NCBI Taxonomy" id="449393"/>
    <lineage>
        <taxon>unclassified sequences</taxon>
        <taxon>metagenomes</taxon>
        <taxon>ecological metagenomes</taxon>
    </lineage>
</organism>
<dbReference type="AlphaFoldDB" id="A0A6J5ZN04"/>
<gene>
    <name evidence="1" type="ORF">UFOPK3770_01076</name>
</gene>
<reference evidence="1" key="1">
    <citation type="submission" date="2020-05" db="EMBL/GenBank/DDBJ databases">
        <authorList>
            <person name="Chiriac C."/>
            <person name="Salcher M."/>
            <person name="Ghai R."/>
            <person name="Kavagutti S V."/>
        </authorList>
    </citation>
    <scope>NUCLEOTIDE SEQUENCE</scope>
</reference>
<dbReference type="PROSITE" id="PS51257">
    <property type="entry name" value="PROKAR_LIPOPROTEIN"/>
    <property type="match status" value="1"/>
</dbReference>
<protein>
    <submittedName>
        <fullName evidence="1">Unannotated protein</fullName>
    </submittedName>
</protein>
<proteinExistence type="predicted"/>
<dbReference type="EMBL" id="CAESAJ010000136">
    <property type="protein sequence ID" value="CAB4342389.1"/>
    <property type="molecule type" value="Genomic_DNA"/>
</dbReference>
<name>A0A6J5ZN04_9ZZZZ</name>
<evidence type="ECO:0000313" key="1">
    <source>
        <dbReference type="EMBL" id="CAB4342389.1"/>
    </source>
</evidence>
<sequence>MRLIAPVLVSILALTGCQSSPGGSATPGSSGSATSAVLPPVMLDPNVETHAFLPMGQTLVLTVTDPGNWSAKVLDPSIVKFVKGGNQGSWDANPSFTPLKPATTLVTLTDPQGKEIQISIEVVDGADFPDLVPTKETVALSQQVIGLKEEDAVVIIKGSGCNVRIARRDKEEFVLTADYSARRINLEIDGDVVTKATIG</sequence>
<accession>A0A6J5ZN04</accession>